<evidence type="ECO:0000313" key="2">
    <source>
        <dbReference type="EMBL" id="GAK58964.1"/>
    </source>
</evidence>
<dbReference type="GO" id="GO:0003676">
    <property type="term" value="F:nucleic acid binding"/>
    <property type="evidence" value="ECO:0007669"/>
    <property type="project" value="InterPro"/>
</dbReference>
<dbReference type="PANTHER" id="PTHR47515">
    <property type="entry name" value="LOW CALCIUM RESPONSE LOCUS PROTEIN T"/>
    <property type="match status" value="1"/>
</dbReference>
<dbReference type="InterPro" id="IPR001584">
    <property type="entry name" value="Integrase_cat-core"/>
</dbReference>
<dbReference type="SUPFAM" id="SSF53098">
    <property type="entry name" value="Ribonuclease H-like"/>
    <property type="match status" value="1"/>
</dbReference>
<dbReference type="Proteomes" id="UP000030661">
    <property type="component" value="Unassembled WGS sequence"/>
</dbReference>
<keyword evidence="3" id="KW-1185">Reference proteome</keyword>
<dbReference type="Gene3D" id="3.30.420.10">
    <property type="entry name" value="Ribonuclease H-like superfamily/Ribonuclease H"/>
    <property type="match status" value="1"/>
</dbReference>
<dbReference type="InterPro" id="IPR009057">
    <property type="entry name" value="Homeodomain-like_sf"/>
</dbReference>
<dbReference type="GO" id="GO:0015074">
    <property type="term" value="P:DNA integration"/>
    <property type="evidence" value="ECO:0007669"/>
    <property type="project" value="InterPro"/>
</dbReference>
<organism evidence="2">
    <name type="scientific">Vecturithrix granuli</name>
    <dbReference type="NCBI Taxonomy" id="1499967"/>
    <lineage>
        <taxon>Bacteria</taxon>
        <taxon>Candidatus Moduliflexota</taxon>
        <taxon>Candidatus Vecturitrichia</taxon>
        <taxon>Candidatus Vecturitrichales</taxon>
        <taxon>Candidatus Vecturitrichaceae</taxon>
        <taxon>Candidatus Vecturithrix</taxon>
    </lineage>
</organism>
<gene>
    <name evidence="2" type="ORF">U27_05939</name>
</gene>
<dbReference type="PANTHER" id="PTHR47515:SF2">
    <property type="entry name" value="INTEGRASE CORE DOMAIN PROTEIN"/>
    <property type="match status" value="1"/>
</dbReference>
<dbReference type="SUPFAM" id="SSF46689">
    <property type="entry name" value="Homeodomain-like"/>
    <property type="match status" value="1"/>
</dbReference>
<reference evidence="2" key="1">
    <citation type="journal article" date="2015" name="PeerJ">
        <title>First genomic representation of candidate bacterial phylum KSB3 points to enhanced environmental sensing as a trigger of wastewater bulking.</title>
        <authorList>
            <person name="Sekiguchi Y."/>
            <person name="Ohashi A."/>
            <person name="Parks D.H."/>
            <person name="Yamauchi T."/>
            <person name="Tyson G.W."/>
            <person name="Hugenholtz P."/>
        </authorList>
    </citation>
    <scope>NUCLEOTIDE SEQUENCE [LARGE SCALE GENOMIC DNA]</scope>
</reference>
<dbReference type="EMBL" id="DF820469">
    <property type="protein sequence ID" value="GAK58964.1"/>
    <property type="molecule type" value="Genomic_DNA"/>
</dbReference>
<dbReference type="HOGENOM" id="CLU_709319_0_0_0"/>
<dbReference type="InterPro" id="IPR036397">
    <property type="entry name" value="RNaseH_sf"/>
</dbReference>
<dbReference type="PROSITE" id="PS50994">
    <property type="entry name" value="INTEGRASE"/>
    <property type="match status" value="1"/>
</dbReference>
<name>A0A081C309_VECG1</name>
<sequence length="400" mass="46120">MTTLYEERMSAIRRYIEGEAPFEIYTSLGRSPKWFFTWKRRYELYGLDGLKDLSRAPHHQAEQTDETGEMAIVNSRILRERRDRDETKYALIGAVAIHNELQALGYTPPCVKTIHNILVRHGLIAPKPAPQSVREVIDRHYPAFEVNQPGQLQQLDLVGPRYLQGSSQKYYFYNLRDVCSRRIAIEVGKTHQAQTICTALIRAWQRMGMPTMLQHDNALEFRGSNQHPRTAGLLTKLCIALQIESVFVPAREPYRNGTIENFNGLFQRLVLQTQHMAHFAYLQHEVAAFELVANTQHPHVPLNGKTSAEYEQSVKFNASLLARDFKLRTPFHVTPTREAKVSFICRIRPSGKITIASEKFPIDPDLAWDYIYATICVKEHVLKIYHQGEIIKTFPYTLEL</sequence>
<proteinExistence type="predicted"/>
<dbReference type="Pfam" id="PF13551">
    <property type="entry name" value="HTH_29"/>
    <property type="match status" value="1"/>
</dbReference>
<dbReference type="eggNOG" id="COG2801">
    <property type="taxonomic scope" value="Bacteria"/>
</dbReference>
<accession>A0A081C309</accession>
<dbReference type="AlphaFoldDB" id="A0A081C309"/>
<protein>
    <recommendedName>
        <fullName evidence="1">Integrase catalytic domain-containing protein</fullName>
    </recommendedName>
</protein>
<evidence type="ECO:0000259" key="1">
    <source>
        <dbReference type="PROSITE" id="PS50994"/>
    </source>
</evidence>
<dbReference type="InterPro" id="IPR012337">
    <property type="entry name" value="RNaseH-like_sf"/>
</dbReference>
<evidence type="ECO:0000313" key="3">
    <source>
        <dbReference type="Proteomes" id="UP000030661"/>
    </source>
</evidence>
<feature type="domain" description="Integrase catalytic" evidence="1">
    <location>
        <begin position="145"/>
        <end position="315"/>
    </location>
</feature>